<keyword evidence="2" id="KW-1185">Reference proteome</keyword>
<dbReference type="Proteomes" id="UP000245626">
    <property type="component" value="Unassembled WGS sequence"/>
</dbReference>
<organism evidence="1 2">
    <name type="scientific">Violaceomyces palustris</name>
    <dbReference type="NCBI Taxonomy" id="1673888"/>
    <lineage>
        <taxon>Eukaryota</taxon>
        <taxon>Fungi</taxon>
        <taxon>Dikarya</taxon>
        <taxon>Basidiomycota</taxon>
        <taxon>Ustilaginomycotina</taxon>
        <taxon>Ustilaginomycetes</taxon>
        <taxon>Violaceomycetales</taxon>
        <taxon>Violaceomycetaceae</taxon>
        <taxon>Violaceomyces</taxon>
    </lineage>
</organism>
<dbReference type="EMBL" id="KZ819791">
    <property type="protein sequence ID" value="PWN52193.1"/>
    <property type="molecule type" value="Genomic_DNA"/>
</dbReference>
<sequence>MSFIIILSASPLIIIYRLQSQYSFPHLDPLGHRAWPSTSFNLLPVNSQLHTPTPWDERERAATSSLLPQSPSGYLIIESDTSLLACSPPTIKPASRAYFPVRVSTALDLATYLISSPILPP</sequence>
<gene>
    <name evidence="1" type="ORF">IE53DRAFT_13729</name>
</gene>
<evidence type="ECO:0000313" key="1">
    <source>
        <dbReference type="EMBL" id="PWN52193.1"/>
    </source>
</evidence>
<protein>
    <submittedName>
        <fullName evidence="1">Uncharacterized protein</fullName>
    </submittedName>
</protein>
<name>A0ACD0P221_9BASI</name>
<proteinExistence type="predicted"/>
<reference evidence="1 2" key="1">
    <citation type="journal article" date="2018" name="Mol. Biol. Evol.">
        <title>Broad Genomic Sampling Reveals a Smut Pathogenic Ancestry of the Fungal Clade Ustilaginomycotina.</title>
        <authorList>
            <person name="Kijpornyongpan T."/>
            <person name="Mondo S.J."/>
            <person name="Barry K."/>
            <person name="Sandor L."/>
            <person name="Lee J."/>
            <person name="Lipzen A."/>
            <person name="Pangilinan J."/>
            <person name="LaButti K."/>
            <person name="Hainaut M."/>
            <person name="Henrissat B."/>
            <person name="Grigoriev I.V."/>
            <person name="Spatafora J.W."/>
            <person name="Aime M.C."/>
        </authorList>
    </citation>
    <scope>NUCLEOTIDE SEQUENCE [LARGE SCALE GENOMIC DNA]</scope>
    <source>
        <strain evidence="1 2">SA 807</strain>
    </source>
</reference>
<evidence type="ECO:0000313" key="2">
    <source>
        <dbReference type="Proteomes" id="UP000245626"/>
    </source>
</evidence>
<accession>A0ACD0P221</accession>